<dbReference type="InterPro" id="IPR004843">
    <property type="entry name" value="Calcineurin-like_PHP"/>
</dbReference>
<proteinExistence type="predicted"/>
<dbReference type="OrthoDB" id="9780884at2"/>
<organism evidence="2 3">
    <name type="scientific">Flavilitoribacter nigricans (strain ATCC 23147 / DSM 23189 / NBRC 102662 / NCIMB 1420 / SS-2)</name>
    <name type="common">Lewinella nigricans</name>
    <dbReference type="NCBI Taxonomy" id="1122177"/>
    <lineage>
        <taxon>Bacteria</taxon>
        <taxon>Pseudomonadati</taxon>
        <taxon>Bacteroidota</taxon>
        <taxon>Saprospiria</taxon>
        <taxon>Saprospirales</taxon>
        <taxon>Lewinellaceae</taxon>
        <taxon>Flavilitoribacter</taxon>
    </lineage>
</organism>
<keyword evidence="3" id="KW-1185">Reference proteome</keyword>
<dbReference type="EMBL" id="PDUD01000025">
    <property type="protein sequence ID" value="PHN04582.1"/>
    <property type="molecule type" value="Genomic_DNA"/>
</dbReference>
<name>A0A2D0N7T7_FLAN2</name>
<sequence>MKTNHPLSRRTFIRTATAGAFAFILPGSVRAAVRSLAQPVKLGLIADLHQDIMHDGLERMQAFVREMEIQRPDALIQLGDFAYPNEKNQAVIDLFNGAHAETLHVIGNHDTDAGHTKEQCLEVWNMPGRYYTRTIAGIKLIVLDGNDTGSPTHRGGYVSYIGEEQRNWLADELDNATQPVIIISHQPLAGTIAVDNAAELQDLLGKYASKILLAINGHSHVDDLLRIQGITYLHLNSASYQWVGGDFQHQSYSEAIHRDHPWISHTCPYRDSLFATLIIEPDLQLIRIEGRSSEWVGPSPAALGTNSYPGLHVGEEVAPRIRDRRIELVGKS</sequence>
<dbReference type="PANTHER" id="PTHR43143:SF1">
    <property type="entry name" value="SERINE_THREONINE-PROTEIN PHOSPHATASE CPPED1"/>
    <property type="match status" value="1"/>
</dbReference>
<comment type="caution">
    <text evidence="2">The sequence shown here is derived from an EMBL/GenBank/DDBJ whole genome shotgun (WGS) entry which is preliminary data.</text>
</comment>
<accession>A0A2D0N7T7</accession>
<protein>
    <submittedName>
        <fullName evidence="2">Alkaline phosphatase</fullName>
    </submittedName>
</protein>
<feature type="domain" description="Calcineurin-like phosphoesterase" evidence="1">
    <location>
        <begin position="41"/>
        <end position="221"/>
    </location>
</feature>
<dbReference type="InterPro" id="IPR006311">
    <property type="entry name" value="TAT_signal"/>
</dbReference>
<evidence type="ECO:0000259" key="1">
    <source>
        <dbReference type="Pfam" id="PF00149"/>
    </source>
</evidence>
<dbReference type="Proteomes" id="UP000223913">
    <property type="component" value="Unassembled WGS sequence"/>
</dbReference>
<gene>
    <name evidence="2" type="ORF">CRP01_21495</name>
</gene>
<dbReference type="Gene3D" id="3.60.21.10">
    <property type="match status" value="1"/>
</dbReference>
<evidence type="ECO:0000313" key="3">
    <source>
        <dbReference type="Proteomes" id="UP000223913"/>
    </source>
</evidence>
<dbReference type="PROSITE" id="PS51318">
    <property type="entry name" value="TAT"/>
    <property type="match status" value="1"/>
</dbReference>
<dbReference type="InterPro" id="IPR029052">
    <property type="entry name" value="Metallo-depent_PP-like"/>
</dbReference>
<dbReference type="PANTHER" id="PTHR43143">
    <property type="entry name" value="METALLOPHOSPHOESTERASE, CALCINEURIN SUPERFAMILY"/>
    <property type="match status" value="1"/>
</dbReference>
<dbReference type="GO" id="GO:0016787">
    <property type="term" value="F:hydrolase activity"/>
    <property type="evidence" value="ECO:0007669"/>
    <property type="project" value="InterPro"/>
</dbReference>
<dbReference type="Pfam" id="PF00149">
    <property type="entry name" value="Metallophos"/>
    <property type="match status" value="1"/>
</dbReference>
<dbReference type="AlphaFoldDB" id="A0A2D0N7T7"/>
<evidence type="ECO:0000313" key="2">
    <source>
        <dbReference type="EMBL" id="PHN04582.1"/>
    </source>
</evidence>
<dbReference type="SUPFAM" id="SSF56300">
    <property type="entry name" value="Metallo-dependent phosphatases"/>
    <property type="match status" value="1"/>
</dbReference>
<dbReference type="InterPro" id="IPR051918">
    <property type="entry name" value="STPP_CPPED1"/>
</dbReference>
<dbReference type="RefSeq" id="WP_099152155.1">
    <property type="nucleotide sequence ID" value="NZ_PDUD01000025.1"/>
</dbReference>
<reference evidence="2 3" key="1">
    <citation type="submission" date="2017-10" db="EMBL/GenBank/DDBJ databases">
        <title>The draft genome sequence of Lewinella nigricans NBRC 102662.</title>
        <authorList>
            <person name="Wang K."/>
        </authorList>
    </citation>
    <scope>NUCLEOTIDE SEQUENCE [LARGE SCALE GENOMIC DNA]</scope>
    <source>
        <strain evidence="2 3">NBRC 102662</strain>
    </source>
</reference>